<gene>
    <name evidence="7" type="ORF">GRI99_16230</name>
</gene>
<dbReference type="PANTHER" id="PTHR30481:SF4">
    <property type="entry name" value="SITE-SPECIFIC DNA-METHYLTRANSFERASE (ADENINE-SPECIFIC)"/>
    <property type="match status" value="1"/>
</dbReference>
<dbReference type="GO" id="GO:0043565">
    <property type="term" value="F:sequence-specific DNA binding"/>
    <property type="evidence" value="ECO:0007669"/>
    <property type="project" value="TreeGrafter"/>
</dbReference>
<dbReference type="Proteomes" id="UP000466966">
    <property type="component" value="Unassembled WGS sequence"/>
</dbReference>
<proteinExistence type="inferred from homology"/>
<dbReference type="Gene3D" id="1.10.1020.10">
    <property type="entry name" value="Adenine-specific Methyltransferase, Domain 2"/>
    <property type="match status" value="1"/>
</dbReference>
<dbReference type="OrthoDB" id="9805629at2"/>
<accession>A0A844Z3N2</accession>
<comment type="similarity">
    <text evidence="1">Belongs to the N(4)/N(6)-methyltransferase family.</text>
</comment>
<dbReference type="SUPFAM" id="SSF53335">
    <property type="entry name" value="S-adenosyl-L-methionine-dependent methyltransferases"/>
    <property type="match status" value="1"/>
</dbReference>
<protein>
    <recommendedName>
        <fullName evidence="2">site-specific DNA-methyltransferase (adenine-specific)</fullName>
        <ecNumber evidence="2">2.1.1.72</ecNumber>
    </recommendedName>
</protein>
<evidence type="ECO:0000256" key="2">
    <source>
        <dbReference type="ARBA" id="ARBA00011900"/>
    </source>
</evidence>
<dbReference type="Gene3D" id="3.40.50.150">
    <property type="entry name" value="Vaccinia Virus protein VP39"/>
    <property type="match status" value="1"/>
</dbReference>
<dbReference type="PANTHER" id="PTHR30481">
    <property type="entry name" value="DNA ADENINE METHYLASE"/>
    <property type="match status" value="1"/>
</dbReference>
<comment type="caution">
    <text evidence="7">The sequence shown here is derived from an EMBL/GenBank/DDBJ whole genome shotgun (WGS) entry which is preliminary data.</text>
</comment>
<dbReference type="InterPro" id="IPR023095">
    <property type="entry name" value="Ade_MeTrfase_dom_2"/>
</dbReference>
<reference evidence="7 8" key="1">
    <citation type="submission" date="2019-12" db="EMBL/GenBank/DDBJ databases">
        <title>Genomic-based taxomic classification of the family Erythrobacteraceae.</title>
        <authorList>
            <person name="Xu L."/>
        </authorList>
    </citation>
    <scope>NUCLEOTIDE SEQUENCE [LARGE SCALE GENOMIC DNA]</scope>
    <source>
        <strain evidence="7 8">M0322</strain>
    </source>
</reference>
<keyword evidence="3 7" id="KW-0489">Methyltransferase</keyword>
<dbReference type="InterPro" id="IPR012327">
    <property type="entry name" value="MeTrfase_D12"/>
</dbReference>
<comment type="catalytic activity">
    <reaction evidence="6">
        <text>a 2'-deoxyadenosine in DNA + S-adenosyl-L-methionine = an N(6)-methyl-2'-deoxyadenosine in DNA + S-adenosyl-L-homocysteine + H(+)</text>
        <dbReference type="Rhea" id="RHEA:15197"/>
        <dbReference type="Rhea" id="RHEA-COMP:12418"/>
        <dbReference type="Rhea" id="RHEA-COMP:12419"/>
        <dbReference type="ChEBI" id="CHEBI:15378"/>
        <dbReference type="ChEBI" id="CHEBI:57856"/>
        <dbReference type="ChEBI" id="CHEBI:59789"/>
        <dbReference type="ChEBI" id="CHEBI:90615"/>
        <dbReference type="ChEBI" id="CHEBI:90616"/>
        <dbReference type="EC" id="2.1.1.72"/>
    </reaction>
</comment>
<keyword evidence="8" id="KW-1185">Reference proteome</keyword>
<dbReference type="AlphaFoldDB" id="A0A844Z3N2"/>
<evidence type="ECO:0000313" key="8">
    <source>
        <dbReference type="Proteomes" id="UP000466966"/>
    </source>
</evidence>
<evidence type="ECO:0000256" key="6">
    <source>
        <dbReference type="ARBA" id="ARBA00047942"/>
    </source>
</evidence>
<dbReference type="RefSeq" id="WP_160773112.1">
    <property type="nucleotide sequence ID" value="NZ_WTYV01000008.1"/>
</dbReference>
<evidence type="ECO:0000256" key="1">
    <source>
        <dbReference type="ARBA" id="ARBA00006594"/>
    </source>
</evidence>
<dbReference type="InterPro" id="IPR029063">
    <property type="entry name" value="SAM-dependent_MTases_sf"/>
</dbReference>
<evidence type="ECO:0000256" key="4">
    <source>
        <dbReference type="ARBA" id="ARBA00022679"/>
    </source>
</evidence>
<name>A0A844Z3N2_9SPHN</name>
<evidence type="ECO:0000313" key="7">
    <source>
        <dbReference type="EMBL" id="MXO73177.1"/>
    </source>
</evidence>
<dbReference type="PRINTS" id="PR00505">
    <property type="entry name" value="D12N6MTFRASE"/>
</dbReference>
<dbReference type="GO" id="GO:0006298">
    <property type="term" value="P:mismatch repair"/>
    <property type="evidence" value="ECO:0007669"/>
    <property type="project" value="TreeGrafter"/>
</dbReference>
<evidence type="ECO:0000256" key="3">
    <source>
        <dbReference type="ARBA" id="ARBA00022603"/>
    </source>
</evidence>
<dbReference type="EMBL" id="WTYV01000008">
    <property type="protein sequence ID" value="MXO73177.1"/>
    <property type="molecule type" value="Genomic_DNA"/>
</dbReference>
<dbReference type="GO" id="GO:1904047">
    <property type="term" value="F:S-adenosyl-L-methionine binding"/>
    <property type="evidence" value="ECO:0007669"/>
    <property type="project" value="TreeGrafter"/>
</dbReference>
<dbReference type="EC" id="2.1.1.72" evidence="2"/>
<dbReference type="GO" id="GO:0032259">
    <property type="term" value="P:methylation"/>
    <property type="evidence" value="ECO:0007669"/>
    <property type="project" value="UniProtKB-KW"/>
</dbReference>
<sequence>MTESNPDFTREPVSPVRPAAGYIGGKRMLAKRLVALIETVPHAAYCEVFVGMGGVFFRRVSRPKSETINDWSQDVATFFRVLQHHYVAFLDMLRFQVTGRANFELLVRQDPSTLTDLQRSARFLYLQRLTFGGKVAQRGYGVDYIAPARFDVTKLGPVLEAIHERLAPVKIERLPWSEFIARYDRPGTLFYLDPPYYGCEGDYGRELFDRDQFALMAEQLAGLKGRFILSINDHPEVRRIFAGFDHQEEDVRYTLGGMDKSREFGELVITGGG</sequence>
<organism evidence="7 8">
    <name type="scientific">Alteraurantiacibacter buctensis</name>
    <dbReference type="NCBI Taxonomy" id="1503981"/>
    <lineage>
        <taxon>Bacteria</taxon>
        <taxon>Pseudomonadati</taxon>
        <taxon>Pseudomonadota</taxon>
        <taxon>Alphaproteobacteria</taxon>
        <taxon>Sphingomonadales</taxon>
        <taxon>Erythrobacteraceae</taxon>
        <taxon>Alteraurantiacibacter</taxon>
    </lineage>
</organism>
<evidence type="ECO:0000256" key="5">
    <source>
        <dbReference type="ARBA" id="ARBA00022691"/>
    </source>
</evidence>
<dbReference type="Pfam" id="PF02086">
    <property type="entry name" value="MethyltransfD12"/>
    <property type="match status" value="1"/>
</dbReference>
<keyword evidence="5" id="KW-0949">S-adenosyl-L-methionine</keyword>
<dbReference type="GO" id="GO:0009007">
    <property type="term" value="F:site-specific DNA-methyltransferase (adenine-specific) activity"/>
    <property type="evidence" value="ECO:0007669"/>
    <property type="project" value="UniProtKB-EC"/>
</dbReference>
<dbReference type="GO" id="GO:0009307">
    <property type="term" value="P:DNA restriction-modification system"/>
    <property type="evidence" value="ECO:0007669"/>
    <property type="project" value="InterPro"/>
</dbReference>
<keyword evidence="4" id="KW-0808">Transferase</keyword>